<feature type="signal peptide" evidence="2">
    <location>
        <begin position="1"/>
        <end position="25"/>
    </location>
</feature>
<sequence length="167" mass="17618">MVNAVITVLCVPWLLLMGLPAVASAAEGGSATGFAVVLTGTGVLVVASLVISWVGEYQRAYWLDGTCLIRRKLRSEQRCDLTVAAVTADSMASVFGPSIPKLTAAEPGAPPITLRLRVKERWNQMLPAAELTLLAEAISARPQMDDQTAAVVNGLRAMASNPFGTSH</sequence>
<keyword evidence="1" id="KW-0812">Transmembrane</keyword>
<comment type="caution">
    <text evidence="3">The sequence shown here is derived from an EMBL/GenBank/DDBJ whole genome shotgun (WGS) entry which is preliminary data.</text>
</comment>
<dbReference type="Proteomes" id="UP001501509">
    <property type="component" value="Unassembled WGS sequence"/>
</dbReference>
<gene>
    <name evidence="3" type="ORF">GCM10010411_74740</name>
</gene>
<evidence type="ECO:0000313" key="3">
    <source>
        <dbReference type="EMBL" id="GAA2626793.1"/>
    </source>
</evidence>
<evidence type="ECO:0000313" key="4">
    <source>
        <dbReference type="Proteomes" id="UP001501509"/>
    </source>
</evidence>
<reference evidence="4" key="1">
    <citation type="journal article" date="2019" name="Int. J. Syst. Evol. Microbiol.">
        <title>The Global Catalogue of Microorganisms (GCM) 10K type strain sequencing project: providing services to taxonomists for standard genome sequencing and annotation.</title>
        <authorList>
            <consortium name="The Broad Institute Genomics Platform"/>
            <consortium name="The Broad Institute Genome Sequencing Center for Infectious Disease"/>
            <person name="Wu L."/>
            <person name="Ma J."/>
        </authorList>
    </citation>
    <scope>NUCLEOTIDE SEQUENCE [LARGE SCALE GENOMIC DNA]</scope>
    <source>
        <strain evidence="4">JCM 6833</strain>
    </source>
</reference>
<name>A0ABP6CV56_9ACTN</name>
<evidence type="ECO:0000256" key="1">
    <source>
        <dbReference type="SAM" id="Phobius"/>
    </source>
</evidence>
<dbReference type="EMBL" id="BAAATD010000013">
    <property type="protein sequence ID" value="GAA2626793.1"/>
    <property type="molecule type" value="Genomic_DNA"/>
</dbReference>
<keyword evidence="1" id="KW-1133">Transmembrane helix</keyword>
<keyword evidence="2" id="KW-0732">Signal</keyword>
<evidence type="ECO:0000256" key="2">
    <source>
        <dbReference type="SAM" id="SignalP"/>
    </source>
</evidence>
<organism evidence="3 4">
    <name type="scientific">Actinomadura fulvescens</name>
    <dbReference type="NCBI Taxonomy" id="46160"/>
    <lineage>
        <taxon>Bacteria</taxon>
        <taxon>Bacillati</taxon>
        <taxon>Actinomycetota</taxon>
        <taxon>Actinomycetes</taxon>
        <taxon>Streptosporangiales</taxon>
        <taxon>Thermomonosporaceae</taxon>
        <taxon>Actinomadura</taxon>
    </lineage>
</organism>
<accession>A0ABP6CV56</accession>
<keyword evidence="1" id="KW-0472">Membrane</keyword>
<feature type="chain" id="PRO_5046217291" evidence="2">
    <location>
        <begin position="26"/>
        <end position="167"/>
    </location>
</feature>
<protein>
    <submittedName>
        <fullName evidence="3">Uncharacterized protein</fullName>
    </submittedName>
</protein>
<feature type="transmembrane region" description="Helical" evidence="1">
    <location>
        <begin position="35"/>
        <end position="54"/>
    </location>
</feature>
<proteinExistence type="predicted"/>
<keyword evidence="4" id="KW-1185">Reference proteome</keyword>